<dbReference type="Proteomes" id="UP000287651">
    <property type="component" value="Unassembled WGS sequence"/>
</dbReference>
<comment type="caution">
    <text evidence="1">The sequence shown here is derived from an EMBL/GenBank/DDBJ whole genome shotgun (WGS) entry which is preliminary data.</text>
</comment>
<dbReference type="EMBL" id="AMZH03022527">
    <property type="protein sequence ID" value="RRT37232.1"/>
    <property type="molecule type" value="Genomic_DNA"/>
</dbReference>
<name>A0A426XCP8_ENSVE</name>
<accession>A0A426XCP8</accession>
<gene>
    <name evidence="1" type="ORF">B296_00031867</name>
</gene>
<protein>
    <submittedName>
        <fullName evidence="1">Uncharacterized protein</fullName>
    </submittedName>
</protein>
<dbReference type="AlphaFoldDB" id="A0A426XCP8"/>
<evidence type="ECO:0000313" key="1">
    <source>
        <dbReference type="EMBL" id="RRT37232.1"/>
    </source>
</evidence>
<organism evidence="1 2">
    <name type="scientific">Ensete ventricosum</name>
    <name type="common">Abyssinian banana</name>
    <name type="synonym">Musa ensete</name>
    <dbReference type="NCBI Taxonomy" id="4639"/>
    <lineage>
        <taxon>Eukaryota</taxon>
        <taxon>Viridiplantae</taxon>
        <taxon>Streptophyta</taxon>
        <taxon>Embryophyta</taxon>
        <taxon>Tracheophyta</taxon>
        <taxon>Spermatophyta</taxon>
        <taxon>Magnoliopsida</taxon>
        <taxon>Liliopsida</taxon>
        <taxon>Zingiberales</taxon>
        <taxon>Musaceae</taxon>
        <taxon>Ensete</taxon>
    </lineage>
</organism>
<reference evidence="1 2" key="1">
    <citation type="journal article" date="2014" name="Agronomy (Basel)">
        <title>A Draft Genome Sequence for Ensete ventricosum, the Drought-Tolerant Tree Against Hunger.</title>
        <authorList>
            <person name="Harrison J."/>
            <person name="Moore K.A."/>
            <person name="Paszkiewicz K."/>
            <person name="Jones T."/>
            <person name="Grant M."/>
            <person name="Ambacheew D."/>
            <person name="Muzemil S."/>
            <person name="Studholme D.J."/>
        </authorList>
    </citation>
    <scope>NUCLEOTIDE SEQUENCE [LARGE SCALE GENOMIC DNA]</scope>
</reference>
<evidence type="ECO:0000313" key="2">
    <source>
        <dbReference type="Proteomes" id="UP000287651"/>
    </source>
</evidence>
<sequence>MRIGDCSYFDGELADELGERLFPSLGNAEDRLFTCQSCPRSESVEFDNKVSGSCGVCSSPRGVSPGSVSSLQYLSGVSVDCPASARSSYVGHVVATVPDTLPTTHCQEQCSLLPGALLASRLDMSALPCHQPPAVRGTIRWSVRHICSIMSPTTYCRGTVH</sequence>
<proteinExistence type="predicted"/>